<evidence type="ECO:0000313" key="2">
    <source>
        <dbReference type="EMBL" id="RVX68162.1"/>
    </source>
</evidence>
<proteinExistence type="predicted"/>
<gene>
    <name evidence="2" type="ORF">B0A52_08670</name>
</gene>
<name>A0A438MWS2_EXOME</name>
<organism evidence="2 3">
    <name type="scientific">Exophiala mesophila</name>
    <name type="common">Black yeast-like fungus</name>
    <dbReference type="NCBI Taxonomy" id="212818"/>
    <lineage>
        <taxon>Eukaryota</taxon>
        <taxon>Fungi</taxon>
        <taxon>Dikarya</taxon>
        <taxon>Ascomycota</taxon>
        <taxon>Pezizomycotina</taxon>
        <taxon>Eurotiomycetes</taxon>
        <taxon>Chaetothyriomycetidae</taxon>
        <taxon>Chaetothyriales</taxon>
        <taxon>Herpotrichiellaceae</taxon>
        <taxon>Exophiala</taxon>
    </lineage>
</organism>
<feature type="compositionally biased region" description="Basic residues" evidence="1">
    <location>
        <begin position="667"/>
        <end position="683"/>
    </location>
</feature>
<dbReference type="EMBL" id="NAJM01000040">
    <property type="protein sequence ID" value="RVX68162.1"/>
    <property type="molecule type" value="Genomic_DNA"/>
</dbReference>
<evidence type="ECO:0000256" key="1">
    <source>
        <dbReference type="SAM" id="MobiDB-lite"/>
    </source>
</evidence>
<feature type="region of interest" description="Disordered" evidence="1">
    <location>
        <begin position="61"/>
        <end position="103"/>
    </location>
</feature>
<sequence>MASQPVQGFSLFPAAVPKISIPNPQNHKRTPSLHRVSMVTPADSALSPNGESIMIKIEEQPPIPQFPSNVQDSRNSSRTPSPDDIGLAVTTSSPIDGKTPATGSGQVVASVAAVKYTPSIYQSSSPQPSFNAATGSASNLIQNAAPMSTTKSPLGTDPSPIVPIRSIFPTYNPSALPQLNYAPKRPTPAQLASSLSFGASRDDYRTSLAVPMLSQAPKSTPGSVFNFPMDTLSVNGTTRISNHRELEKLWQASHGAEPEARISTFDLEMARIDEATFVIGAHPSLPFYTLQTYDTNEIAVSKTNPRKSTQTHDVVLCPLEPNSRRLPPNDGLVAFIFPKLAAMLAINQSAALALEHNLAPTDRDDIEAKAVRRAAKQEACSLRFNPRGGFYELEHPAIGRGAMGGDFATASPVVTSPTTIRSMTGKPVLHITVTTESPLPIITVSDPNAARRTGGINPPAPFTGMSPVMSPPPSAGLALRRLSTIPQTDSPSSDGQNLAILDLTTETLHLDANAILELMPSLFSIDCIVTAILAVAVADSKTNSTLGAMDIWKPRPAPPSRLGTIPPSRFGNGPSTTRPGSVRSYAGSTFYATIAEREEAEEEARLMRRTHESYVRNANGRAKAKGKDKGKSRTWFGRKQESLDSTTDGETEAEAETDFEKSTSKSTKSKRSRKKEKNKKKKVLMTEFDLEKLGHYQSGDRKGQELPPLTRNHKSSCRNIKKLRADLDKKDQAIRKPTAGSPIQTNAFETHVGLFMQFGHTSDYMSVRLSLLRALRRQATLDGVSEALEHLQDMLRLDRSDKFLLRDLAPPLMLQLDKDQECYDFLKWWLMVYPTDGAYDWVKDPPFLNIKDASVIEDVKYISAKSVDSYHLAAVVLLKMKLLVDLVNIRLTRRVLKGRLPAEVLGSIAYHAVRSPISCKWVNKNECDLIDIQQTLQMQIKILAKITMRCDRAFPQFMYEINPHVSTPEDDEYPLPHWDDLVLHSYRAWWQHDGVLELLKSAKQIASKALDDEIESMKLSPTPLLETIEKLRDRDVFLFDASCRRLWYYLDAAVEDVISLNTKEEAAGSRKIHSSDAEREKLRVWLNRLEPLIADTQVSDHMLIQKMIEYAC</sequence>
<feature type="region of interest" description="Disordered" evidence="1">
    <location>
        <begin position="556"/>
        <end position="583"/>
    </location>
</feature>
<reference evidence="2 3" key="1">
    <citation type="submission" date="2017-03" db="EMBL/GenBank/DDBJ databases">
        <title>Genomes of endolithic fungi from Antarctica.</title>
        <authorList>
            <person name="Coleine C."/>
            <person name="Masonjones S."/>
            <person name="Stajich J.E."/>
        </authorList>
    </citation>
    <scope>NUCLEOTIDE SEQUENCE [LARGE SCALE GENOMIC DNA]</scope>
    <source>
        <strain evidence="2 3">CCFEE 6314</strain>
    </source>
</reference>
<dbReference type="AlphaFoldDB" id="A0A438MWS2"/>
<dbReference type="OrthoDB" id="5383338at2759"/>
<dbReference type="VEuPathDB" id="FungiDB:PV10_00800"/>
<feature type="compositionally biased region" description="Polar residues" evidence="1">
    <location>
        <begin position="66"/>
        <end position="80"/>
    </location>
</feature>
<dbReference type="Proteomes" id="UP000288859">
    <property type="component" value="Unassembled WGS sequence"/>
</dbReference>
<evidence type="ECO:0000313" key="3">
    <source>
        <dbReference type="Proteomes" id="UP000288859"/>
    </source>
</evidence>
<feature type="compositionally biased region" description="Acidic residues" evidence="1">
    <location>
        <begin position="647"/>
        <end position="657"/>
    </location>
</feature>
<comment type="caution">
    <text evidence="2">The sequence shown here is derived from an EMBL/GenBank/DDBJ whole genome shotgun (WGS) entry which is preliminary data.</text>
</comment>
<protein>
    <submittedName>
        <fullName evidence="2">Uncharacterized protein</fullName>
    </submittedName>
</protein>
<feature type="region of interest" description="Disordered" evidence="1">
    <location>
        <begin position="611"/>
        <end position="683"/>
    </location>
</feature>
<accession>A0A438MWS2</accession>